<comment type="subcellular location">
    <subcellularLocation>
        <location evidence="7">Cell membrane</location>
        <topology evidence="7">Peripheral membrane protein</topology>
    </subcellularLocation>
    <subcellularLocation>
        <location evidence="1">Membrane</location>
    </subcellularLocation>
</comment>
<dbReference type="InterPro" id="IPR026015">
    <property type="entry name" value="ATP_synth_OSCP/delta_N_sf"/>
</dbReference>
<comment type="function">
    <text evidence="7">This protein is part of the stalk that links CF(0) to CF(1). It either transmits conformational changes from CF(0) to CF(1) or is implicated in proton conduction.</text>
</comment>
<evidence type="ECO:0000313" key="10">
    <source>
        <dbReference type="Proteomes" id="UP000562464"/>
    </source>
</evidence>
<dbReference type="Pfam" id="PF00213">
    <property type="entry name" value="OSCP"/>
    <property type="match status" value="1"/>
</dbReference>
<keyword evidence="8" id="KW-0175">Coiled coil</keyword>
<protein>
    <recommendedName>
        <fullName evidence="7">ATP synthase subunit delta</fullName>
    </recommendedName>
    <alternativeName>
        <fullName evidence="7">ATP synthase F(1) sector subunit delta</fullName>
    </alternativeName>
    <alternativeName>
        <fullName evidence="7">F-type ATPase subunit delta</fullName>
        <shortName evidence="7">F-ATPase subunit delta</shortName>
    </alternativeName>
</protein>
<evidence type="ECO:0000313" key="9">
    <source>
        <dbReference type="EMBL" id="MBB5887481.1"/>
    </source>
</evidence>
<feature type="coiled-coil region" evidence="8">
    <location>
        <begin position="17"/>
        <end position="44"/>
    </location>
</feature>
<dbReference type="PRINTS" id="PR00125">
    <property type="entry name" value="ATPASEDELTA"/>
</dbReference>
<evidence type="ECO:0000256" key="8">
    <source>
        <dbReference type="SAM" id="Coils"/>
    </source>
</evidence>
<keyword evidence="4 7" id="KW-0406">Ion transport</keyword>
<keyword evidence="6 7" id="KW-0066">ATP synthesis</keyword>
<dbReference type="GO" id="GO:0046933">
    <property type="term" value="F:proton-transporting ATP synthase activity, rotational mechanism"/>
    <property type="evidence" value="ECO:0007669"/>
    <property type="project" value="UniProtKB-UniRule"/>
</dbReference>
<keyword evidence="10" id="KW-1185">Reference proteome</keyword>
<keyword evidence="5 7" id="KW-0472">Membrane</keyword>
<dbReference type="InterPro" id="IPR000711">
    <property type="entry name" value="ATPase_OSCP/dsu"/>
</dbReference>
<dbReference type="HAMAP" id="MF_01416">
    <property type="entry name" value="ATP_synth_delta_bact"/>
    <property type="match status" value="1"/>
</dbReference>
<evidence type="ECO:0000256" key="3">
    <source>
        <dbReference type="ARBA" id="ARBA00022781"/>
    </source>
</evidence>
<evidence type="ECO:0000256" key="2">
    <source>
        <dbReference type="ARBA" id="ARBA00022448"/>
    </source>
</evidence>
<evidence type="ECO:0000256" key="7">
    <source>
        <dbReference type="HAMAP-Rule" id="MF_01416"/>
    </source>
</evidence>
<dbReference type="NCBIfam" id="TIGR01145">
    <property type="entry name" value="ATP_synt_delta"/>
    <property type="match status" value="1"/>
</dbReference>
<keyword evidence="3 7" id="KW-0375">Hydrogen ion transport</keyword>
<dbReference type="RefSeq" id="WP_183538713.1">
    <property type="nucleotide sequence ID" value="NZ_DASWOY010000021.1"/>
</dbReference>
<sequence>MAESLITKKYAKALLDVARIHQQIEELSMEVLELEKSLEQSHAVPFLTDPIVPEKEKSELINKVAEKASIYLSNFLKTIAENGRYAILYDSLFSFRKLANKELGHDEVEVITTVTISETQKQRMIKLVKAEFNLNAVTLINHVNEKILGGFIIQNKTKVLDASVKSQLAKIANEL</sequence>
<dbReference type="Proteomes" id="UP000562464">
    <property type="component" value="Unassembled WGS sequence"/>
</dbReference>
<keyword evidence="2 7" id="KW-0813">Transport</keyword>
<name>A0A841C7F1_9LACT</name>
<dbReference type="PANTHER" id="PTHR11910">
    <property type="entry name" value="ATP SYNTHASE DELTA CHAIN"/>
    <property type="match status" value="1"/>
</dbReference>
<evidence type="ECO:0000256" key="1">
    <source>
        <dbReference type="ARBA" id="ARBA00004370"/>
    </source>
</evidence>
<keyword evidence="7" id="KW-0139">CF(1)</keyword>
<comment type="similarity">
    <text evidence="7">Belongs to the ATPase delta chain family.</text>
</comment>
<proteinExistence type="inferred from homology"/>
<dbReference type="Gene3D" id="1.10.520.20">
    <property type="entry name" value="N-terminal domain of the delta subunit of the F1F0-ATP synthase"/>
    <property type="match status" value="1"/>
</dbReference>
<keyword evidence="7" id="KW-1003">Cell membrane</keyword>
<comment type="caution">
    <text evidence="9">The sequence shown here is derived from an EMBL/GenBank/DDBJ whole genome shotgun (WGS) entry which is preliminary data.</text>
</comment>
<accession>A0A841C7F1</accession>
<dbReference type="GO" id="GO:0005886">
    <property type="term" value="C:plasma membrane"/>
    <property type="evidence" value="ECO:0007669"/>
    <property type="project" value="UniProtKB-SubCell"/>
</dbReference>
<dbReference type="EMBL" id="JACHHV010000004">
    <property type="protein sequence ID" value="MBB5887481.1"/>
    <property type="molecule type" value="Genomic_DNA"/>
</dbReference>
<dbReference type="GO" id="GO:0045259">
    <property type="term" value="C:proton-transporting ATP synthase complex"/>
    <property type="evidence" value="ECO:0007669"/>
    <property type="project" value="UniProtKB-KW"/>
</dbReference>
<evidence type="ECO:0000256" key="4">
    <source>
        <dbReference type="ARBA" id="ARBA00023065"/>
    </source>
</evidence>
<dbReference type="SUPFAM" id="SSF47928">
    <property type="entry name" value="N-terminal domain of the delta subunit of the F1F0-ATP synthase"/>
    <property type="match status" value="1"/>
</dbReference>
<dbReference type="NCBIfam" id="NF004401">
    <property type="entry name" value="PRK05758.2-1"/>
    <property type="match status" value="1"/>
</dbReference>
<evidence type="ECO:0000256" key="5">
    <source>
        <dbReference type="ARBA" id="ARBA00023136"/>
    </source>
</evidence>
<dbReference type="AlphaFoldDB" id="A0A841C7F1"/>
<comment type="function">
    <text evidence="7">F(1)F(0) ATP synthase produces ATP from ADP in the presence of a proton or sodium gradient. F-type ATPases consist of two structural domains, F(1) containing the extramembraneous catalytic core and F(0) containing the membrane proton channel, linked together by a central stalk and a peripheral stalk. During catalysis, ATP synthesis in the catalytic domain of F(1) is coupled via a rotary mechanism of the central stalk subunits to proton translocation.</text>
</comment>
<organism evidence="9 10">
    <name type="scientific">Lactovum miscens</name>
    <dbReference type="NCBI Taxonomy" id="190387"/>
    <lineage>
        <taxon>Bacteria</taxon>
        <taxon>Bacillati</taxon>
        <taxon>Bacillota</taxon>
        <taxon>Bacilli</taxon>
        <taxon>Lactobacillales</taxon>
        <taxon>Streptococcaceae</taxon>
        <taxon>Lactovum</taxon>
    </lineage>
</organism>
<gene>
    <name evidence="7" type="primary">atpH</name>
    <name evidence="9" type="ORF">HNQ37_000352</name>
</gene>
<evidence type="ECO:0000256" key="6">
    <source>
        <dbReference type="ARBA" id="ARBA00023310"/>
    </source>
</evidence>
<reference evidence="9 10" key="1">
    <citation type="submission" date="2020-08" db="EMBL/GenBank/DDBJ databases">
        <title>Genomic Encyclopedia of Type Strains, Phase IV (KMG-IV): sequencing the most valuable type-strain genomes for metagenomic binning, comparative biology and taxonomic classification.</title>
        <authorList>
            <person name="Goeker M."/>
        </authorList>
    </citation>
    <scope>NUCLEOTIDE SEQUENCE [LARGE SCALE GENOMIC DNA]</scope>
    <source>
        <strain evidence="9 10">DSM 14925</strain>
    </source>
</reference>